<dbReference type="PATRIC" id="fig|36861.3.peg.2720"/>
<evidence type="ECO:0000256" key="1">
    <source>
        <dbReference type="SAM" id="MobiDB-lite"/>
    </source>
</evidence>
<feature type="region of interest" description="Disordered" evidence="1">
    <location>
        <begin position="60"/>
        <end position="89"/>
    </location>
</feature>
<organism evidence="2 3">
    <name type="scientific">Thiobacillus denitrificans</name>
    <dbReference type="NCBI Taxonomy" id="36861"/>
    <lineage>
        <taxon>Bacteria</taxon>
        <taxon>Pseudomonadati</taxon>
        <taxon>Pseudomonadota</taxon>
        <taxon>Betaproteobacteria</taxon>
        <taxon>Nitrosomonadales</taxon>
        <taxon>Thiobacillaceae</taxon>
        <taxon>Thiobacillus</taxon>
    </lineage>
</organism>
<feature type="compositionally biased region" description="Basic and acidic residues" evidence="1">
    <location>
        <begin position="77"/>
        <end position="89"/>
    </location>
</feature>
<reference evidence="2 3" key="1">
    <citation type="journal article" date="2015" name="Appl. Environ. Microbiol.">
        <title>Aerobic and Anaerobic Thiosulfate Oxidation by a Cold-Adapted, Subglacial Chemoautotroph.</title>
        <authorList>
            <person name="Harrold Z.R."/>
            <person name="Skidmore M.L."/>
            <person name="Hamilton T.L."/>
            <person name="Desch L."/>
            <person name="Amada K."/>
            <person name="van Gelder W."/>
            <person name="Glover K."/>
            <person name="Roden E.E."/>
            <person name="Boyd E.S."/>
        </authorList>
    </citation>
    <scope>NUCLEOTIDE SEQUENCE [LARGE SCALE GENOMIC DNA]</scope>
    <source>
        <strain evidence="2 3">RG</strain>
    </source>
</reference>
<evidence type="ECO:0000313" key="2">
    <source>
        <dbReference type="EMBL" id="KVW93337.1"/>
    </source>
</evidence>
<comment type="caution">
    <text evidence="2">The sequence shown here is derived from an EMBL/GenBank/DDBJ whole genome shotgun (WGS) entry which is preliminary data.</text>
</comment>
<gene>
    <name evidence="2" type="ORF">ABW22_14490</name>
</gene>
<dbReference type="EMBL" id="LDUG01000048">
    <property type="protein sequence ID" value="KVW93337.1"/>
    <property type="molecule type" value="Genomic_DNA"/>
</dbReference>
<dbReference type="AlphaFoldDB" id="A0A106BIX3"/>
<evidence type="ECO:0000313" key="3">
    <source>
        <dbReference type="Proteomes" id="UP000064243"/>
    </source>
</evidence>
<accession>A0A106BIX3</accession>
<sequence length="89" mass="9608">MTISSTTRKAGPFDGNNVLDAFPFAFKVFADSDVVVVKTDPDDIETTLTLTTDYTVSLNADQDTSPGGHGYAALGAGDHRRQVEDEERK</sequence>
<protein>
    <submittedName>
        <fullName evidence="2">Uncharacterized protein</fullName>
    </submittedName>
</protein>
<keyword evidence="3" id="KW-1185">Reference proteome</keyword>
<dbReference type="Proteomes" id="UP000064243">
    <property type="component" value="Unassembled WGS sequence"/>
</dbReference>
<name>A0A106BIX3_THIDE</name>
<proteinExistence type="predicted"/>
<dbReference type="RefSeq" id="WP_059758268.1">
    <property type="nucleotide sequence ID" value="NZ_LDUG01000048.1"/>
</dbReference>